<proteinExistence type="predicted"/>
<dbReference type="Proteomes" id="UP001516400">
    <property type="component" value="Unassembled WGS sequence"/>
</dbReference>
<feature type="non-terminal residue" evidence="1">
    <location>
        <position position="62"/>
    </location>
</feature>
<evidence type="ECO:0000313" key="1">
    <source>
        <dbReference type="EMBL" id="KAL3284070.1"/>
    </source>
</evidence>
<gene>
    <name evidence="1" type="ORF">HHI36_018238</name>
</gene>
<reference evidence="1 2" key="1">
    <citation type="journal article" date="2021" name="BMC Biol.">
        <title>Horizontally acquired antibacterial genes associated with adaptive radiation of ladybird beetles.</title>
        <authorList>
            <person name="Li H.S."/>
            <person name="Tang X.F."/>
            <person name="Huang Y.H."/>
            <person name="Xu Z.Y."/>
            <person name="Chen M.L."/>
            <person name="Du X.Y."/>
            <person name="Qiu B.Y."/>
            <person name="Chen P.T."/>
            <person name="Zhang W."/>
            <person name="Slipinski A."/>
            <person name="Escalona H.E."/>
            <person name="Waterhouse R.M."/>
            <person name="Zwick A."/>
            <person name="Pang H."/>
        </authorList>
    </citation>
    <scope>NUCLEOTIDE SEQUENCE [LARGE SCALE GENOMIC DNA]</scope>
    <source>
        <strain evidence="1">SYSU2018</strain>
    </source>
</reference>
<comment type="caution">
    <text evidence="1">The sequence shown here is derived from an EMBL/GenBank/DDBJ whole genome shotgun (WGS) entry which is preliminary data.</text>
</comment>
<dbReference type="EMBL" id="JABFTP020000165">
    <property type="protein sequence ID" value="KAL3284070.1"/>
    <property type="molecule type" value="Genomic_DNA"/>
</dbReference>
<evidence type="ECO:0000313" key="2">
    <source>
        <dbReference type="Proteomes" id="UP001516400"/>
    </source>
</evidence>
<organism evidence="1 2">
    <name type="scientific">Cryptolaemus montrouzieri</name>
    <dbReference type="NCBI Taxonomy" id="559131"/>
    <lineage>
        <taxon>Eukaryota</taxon>
        <taxon>Metazoa</taxon>
        <taxon>Ecdysozoa</taxon>
        <taxon>Arthropoda</taxon>
        <taxon>Hexapoda</taxon>
        <taxon>Insecta</taxon>
        <taxon>Pterygota</taxon>
        <taxon>Neoptera</taxon>
        <taxon>Endopterygota</taxon>
        <taxon>Coleoptera</taxon>
        <taxon>Polyphaga</taxon>
        <taxon>Cucujiformia</taxon>
        <taxon>Coccinelloidea</taxon>
        <taxon>Coccinellidae</taxon>
        <taxon>Scymninae</taxon>
        <taxon>Scymnini</taxon>
        <taxon>Cryptolaemus</taxon>
    </lineage>
</organism>
<protein>
    <submittedName>
        <fullName evidence="1">Uncharacterized protein</fullName>
    </submittedName>
</protein>
<accession>A0ABD2NZS0</accession>
<keyword evidence="2" id="KW-1185">Reference proteome</keyword>
<sequence>MSSCPNDPQGAENCRVKKLLAVLKQHLRQSYTNNRKNHNAQYIQEAENPTKAIWYLIEKEKL</sequence>
<name>A0ABD2NZS0_9CUCU</name>
<dbReference type="AlphaFoldDB" id="A0ABD2NZS0"/>